<keyword evidence="2" id="KW-1185">Reference proteome</keyword>
<reference evidence="1 2" key="1">
    <citation type="submission" date="2024-09" db="EMBL/GenBank/DDBJ databases">
        <authorList>
            <person name="Sun Q."/>
            <person name="Mori K."/>
        </authorList>
    </citation>
    <scope>NUCLEOTIDE SEQUENCE [LARGE SCALE GENOMIC DNA]</scope>
    <source>
        <strain evidence="1 2">KCTC 23076</strain>
    </source>
</reference>
<dbReference type="InterPro" id="IPR029475">
    <property type="entry name" value="DUF6807"/>
</dbReference>
<comment type="caution">
    <text evidence="1">The sequence shown here is derived from an EMBL/GenBank/DDBJ whole genome shotgun (WGS) entry which is preliminary data.</text>
</comment>
<evidence type="ECO:0000313" key="2">
    <source>
        <dbReference type="Proteomes" id="UP001589896"/>
    </source>
</evidence>
<dbReference type="Pfam" id="PF14100">
    <property type="entry name" value="DUF6807"/>
    <property type="match status" value="1"/>
</dbReference>
<organism evidence="1 2">
    <name type="scientific">Lysobacter korlensis</name>
    <dbReference type="NCBI Taxonomy" id="553636"/>
    <lineage>
        <taxon>Bacteria</taxon>
        <taxon>Pseudomonadati</taxon>
        <taxon>Pseudomonadota</taxon>
        <taxon>Gammaproteobacteria</taxon>
        <taxon>Lysobacterales</taxon>
        <taxon>Lysobacteraceae</taxon>
        <taxon>Lysobacter</taxon>
    </lineage>
</organism>
<dbReference type="EMBL" id="JBHLTG010000005">
    <property type="protein sequence ID" value="MFC0680136.1"/>
    <property type="molecule type" value="Genomic_DNA"/>
</dbReference>
<name>A0ABV6RT30_9GAMM</name>
<dbReference type="Proteomes" id="UP001589896">
    <property type="component" value="Unassembled WGS sequence"/>
</dbReference>
<sequence length="334" mass="36923">MTAKEEIGSPALNGIQLDHRAGRYIEAREAGSVLFRYVYFDPEILPNETPKPYIHPLVTLGGRETTGYRPKDHPWHVGLTMTIPAVGDDNFWGGNTYVPGEGYIQLANNGTIRHEAWAGIRSEPDEVRMDEELAWVSIAGERVLTESRRISLVGVARELGAYAIELEFALTNVTDGDLPLRSPATKGLAGMGYWGMHWRGSLTAHPGSVFSATGERGDADITGRRAEWIAYTCPAVAGEAPATLIFLDLEREERFPAQWFARSDSMASITPSFVFDEPYELRAGQTLRLAHRVIVCDGELDRGSVTRTIAHFKTLSGMDAPAQNRDQPRSSHEQ</sequence>
<protein>
    <submittedName>
        <fullName evidence="1">PmoA family protein</fullName>
    </submittedName>
</protein>
<evidence type="ECO:0000313" key="1">
    <source>
        <dbReference type="EMBL" id="MFC0680136.1"/>
    </source>
</evidence>
<dbReference type="RefSeq" id="WP_386671608.1">
    <property type="nucleotide sequence ID" value="NZ_JBHLTG010000005.1"/>
</dbReference>
<gene>
    <name evidence="1" type="ORF">ACFFGH_20055</name>
</gene>
<proteinExistence type="predicted"/>
<accession>A0ABV6RT30</accession>